<name>A0A5N6SE83_ASPPS</name>
<dbReference type="GeneID" id="43642219"/>
<feature type="region of interest" description="Disordered" evidence="1">
    <location>
        <begin position="1"/>
        <end position="23"/>
    </location>
</feature>
<keyword evidence="3" id="KW-1185">Reference proteome</keyword>
<dbReference type="InterPro" id="IPR022198">
    <property type="entry name" value="DUF3723"/>
</dbReference>
<reference evidence="2 3" key="1">
    <citation type="submission" date="2019-04" db="EMBL/GenBank/DDBJ databases">
        <title>Friends and foes A comparative genomics study of 23 Aspergillus species from section Flavi.</title>
        <authorList>
            <consortium name="DOE Joint Genome Institute"/>
            <person name="Kjaerbolling I."/>
            <person name="Vesth T."/>
            <person name="Frisvad J.C."/>
            <person name="Nybo J.L."/>
            <person name="Theobald S."/>
            <person name="Kildgaard S."/>
            <person name="Isbrandt T."/>
            <person name="Kuo A."/>
            <person name="Sato A."/>
            <person name="Lyhne E.K."/>
            <person name="Kogle M.E."/>
            <person name="Wiebenga A."/>
            <person name="Kun R.S."/>
            <person name="Lubbers R.J."/>
            <person name="Makela M.R."/>
            <person name="Barry K."/>
            <person name="Chovatia M."/>
            <person name="Clum A."/>
            <person name="Daum C."/>
            <person name="Haridas S."/>
            <person name="He G."/>
            <person name="LaButti K."/>
            <person name="Lipzen A."/>
            <person name="Mondo S."/>
            <person name="Riley R."/>
            <person name="Salamov A."/>
            <person name="Simmons B.A."/>
            <person name="Magnuson J.K."/>
            <person name="Henrissat B."/>
            <person name="Mortensen U.H."/>
            <person name="Larsen T.O."/>
            <person name="Devries R.P."/>
            <person name="Grigoriev I.V."/>
            <person name="Machida M."/>
            <person name="Baker S.E."/>
            <person name="Andersen M.R."/>
        </authorList>
    </citation>
    <scope>NUCLEOTIDE SEQUENCE [LARGE SCALE GENOMIC DNA]</scope>
    <source>
        <strain evidence="2 3">CBS 117625</strain>
    </source>
</reference>
<sequence>MRKEYPEEVGVTEDNNFPQSQSEPIALTTRKCLSRLSTSERSVIERIYSRKQHRPMLDILAQVLQHHSLQPGFTVGNMNRLLRMKSPDELAHYLRHILDTWTYIMGAGNIGDLDPNSVELLQGRSPVWSTNDHEYISRLLRSGSLMPRVTNKERRKALGRRLLSIRRIIPSMYTFMEDTKLIPDGPRDTIRTSLWHQFRPRRRSRHSNHSGFLQAYRRLWLYTMQYFPVLVGTMPLLDHRGAERSIYRSQEESQRRWVTFSRLAISLGFDSPQIRGLLHLGVAATSEPHTQSVSETPCMTQPEIGHWKMHSRCGMPSESSFLSSRRFLTLDGVDREVDYNRGNSTHQPLLLTSPLTSPPPGTAYSASVYETTTALSSRRQSPAPLTTMVEMTQYRNLNPFNYSSDSSTKSLSSTRSLNMSLEYEQPALGLGLLGKKTIQEPQDFEAPLKTLSGDKGILYEIGNPATVFYLPLARVDRLFAQYSQSHQSHRYAILIQGELCPVHPTAVPTHLRSTVVITGPNLT</sequence>
<evidence type="ECO:0000313" key="2">
    <source>
        <dbReference type="EMBL" id="KAE8132159.1"/>
    </source>
</evidence>
<dbReference type="AlphaFoldDB" id="A0A5N6SE83"/>
<dbReference type="RefSeq" id="XP_031908222.1">
    <property type="nucleotide sequence ID" value="XM_032058009.1"/>
</dbReference>
<feature type="compositionally biased region" description="Polar residues" evidence="1">
    <location>
        <begin position="13"/>
        <end position="23"/>
    </location>
</feature>
<protein>
    <submittedName>
        <fullName evidence="2">Uncharacterized protein</fullName>
    </submittedName>
</protein>
<dbReference type="OrthoDB" id="4227485at2759"/>
<accession>A0A5N6SE83</accession>
<gene>
    <name evidence="2" type="ORF">BDV38DRAFT_275347</name>
</gene>
<proteinExistence type="predicted"/>
<organism evidence="2 3">
    <name type="scientific">Aspergillus pseudotamarii</name>
    <dbReference type="NCBI Taxonomy" id="132259"/>
    <lineage>
        <taxon>Eukaryota</taxon>
        <taxon>Fungi</taxon>
        <taxon>Dikarya</taxon>
        <taxon>Ascomycota</taxon>
        <taxon>Pezizomycotina</taxon>
        <taxon>Eurotiomycetes</taxon>
        <taxon>Eurotiomycetidae</taxon>
        <taxon>Eurotiales</taxon>
        <taxon>Aspergillaceae</taxon>
        <taxon>Aspergillus</taxon>
        <taxon>Aspergillus subgen. Circumdati</taxon>
    </lineage>
</organism>
<dbReference type="Proteomes" id="UP000325672">
    <property type="component" value="Unassembled WGS sequence"/>
</dbReference>
<evidence type="ECO:0000256" key="1">
    <source>
        <dbReference type="SAM" id="MobiDB-lite"/>
    </source>
</evidence>
<dbReference type="Pfam" id="PF12520">
    <property type="entry name" value="DUF3723"/>
    <property type="match status" value="1"/>
</dbReference>
<dbReference type="EMBL" id="ML743639">
    <property type="protein sequence ID" value="KAE8132159.1"/>
    <property type="molecule type" value="Genomic_DNA"/>
</dbReference>
<evidence type="ECO:0000313" key="3">
    <source>
        <dbReference type="Proteomes" id="UP000325672"/>
    </source>
</evidence>